<proteinExistence type="predicted"/>
<name>A0A1Y0IB93_9GAMM</name>
<evidence type="ECO:0000313" key="3">
    <source>
        <dbReference type="Proteomes" id="UP000196027"/>
    </source>
</evidence>
<protein>
    <submittedName>
        <fullName evidence="2">Uncharacterized protein</fullName>
    </submittedName>
</protein>
<dbReference type="AlphaFoldDB" id="A0A1Y0IB93"/>
<feature type="compositionally biased region" description="Acidic residues" evidence="1">
    <location>
        <begin position="197"/>
        <end position="209"/>
    </location>
</feature>
<reference evidence="2 3" key="1">
    <citation type="submission" date="2017-05" db="EMBL/GenBank/DDBJ databases">
        <title>Genomic insights into alkan degradation activity of Oleiphilus messinensis.</title>
        <authorList>
            <person name="Kozyavkin S.A."/>
            <person name="Slesarev A.I."/>
            <person name="Golyshin P.N."/>
            <person name="Korzhenkov A."/>
            <person name="Golyshina O.N."/>
            <person name="Toshchakov S.V."/>
        </authorList>
    </citation>
    <scope>NUCLEOTIDE SEQUENCE [LARGE SCALE GENOMIC DNA]</scope>
    <source>
        <strain evidence="2 3">ME102</strain>
    </source>
</reference>
<evidence type="ECO:0000256" key="1">
    <source>
        <dbReference type="SAM" id="MobiDB-lite"/>
    </source>
</evidence>
<dbReference type="KEGG" id="ome:OLMES_3730"/>
<gene>
    <name evidence="2" type="ORF">OLMES_3730</name>
</gene>
<feature type="region of interest" description="Disordered" evidence="1">
    <location>
        <begin position="188"/>
        <end position="216"/>
    </location>
</feature>
<dbReference type="Proteomes" id="UP000196027">
    <property type="component" value="Chromosome"/>
</dbReference>
<evidence type="ECO:0000313" key="2">
    <source>
        <dbReference type="EMBL" id="ARU57751.1"/>
    </source>
</evidence>
<dbReference type="EMBL" id="CP021425">
    <property type="protein sequence ID" value="ARU57751.1"/>
    <property type="molecule type" value="Genomic_DNA"/>
</dbReference>
<keyword evidence="3" id="KW-1185">Reference proteome</keyword>
<dbReference type="RefSeq" id="WP_087462616.1">
    <property type="nucleotide sequence ID" value="NZ_CP021425.1"/>
</dbReference>
<sequence>MLKKTVASGMIGCCVVLLNGCDEDDIGSGYVEIKDIFVKQNDLATKAIQLNEQETDLVIEWNVAFASPSNTFELEVYLGSERYPERRNLFVRNCSRSAGDLYDCDGKDSFSCSFEFNVIDCERDEDGVGQRHYITNDFDRVTIEACIVHPKRTFEEKRVCDTVHRELTVFQADDDRLAEYNYELPESIRRNGYAEPASEDDASDSEDDQSAQNTDA</sequence>
<accession>A0A1Y0IB93</accession>
<organism evidence="2 3">
    <name type="scientific">Oleiphilus messinensis</name>
    <dbReference type="NCBI Taxonomy" id="141451"/>
    <lineage>
        <taxon>Bacteria</taxon>
        <taxon>Pseudomonadati</taxon>
        <taxon>Pseudomonadota</taxon>
        <taxon>Gammaproteobacteria</taxon>
        <taxon>Oceanospirillales</taxon>
        <taxon>Oleiphilaceae</taxon>
        <taxon>Oleiphilus</taxon>
    </lineage>
</organism>